<dbReference type="PANTHER" id="PTHR43790:SF9">
    <property type="entry name" value="GALACTOFURANOSE TRANSPORTER ATP-BINDING PROTEIN YTFR"/>
    <property type="match status" value="1"/>
</dbReference>
<feature type="domain" description="ABC transporter" evidence="5">
    <location>
        <begin position="229"/>
        <end position="473"/>
    </location>
</feature>
<organism evidence="6 7">
    <name type="scientific">Mycolicibacterium mageritense</name>
    <name type="common">Mycobacterium mageritense</name>
    <dbReference type="NCBI Taxonomy" id="53462"/>
    <lineage>
        <taxon>Bacteria</taxon>
        <taxon>Bacillati</taxon>
        <taxon>Actinomycetota</taxon>
        <taxon>Actinomycetes</taxon>
        <taxon>Mycobacteriales</taxon>
        <taxon>Mycobacteriaceae</taxon>
        <taxon>Mycolicibacterium</taxon>
    </lineage>
</organism>
<keyword evidence="2" id="KW-0677">Repeat</keyword>
<dbReference type="PROSITE" id="PS00211">
    <property type="entry name" value="ABC_TRANSPORTER_1"/>
    <property type="match status" value="1"/>
</dbReference>
<gene>
    <name evidence="6" type="ORF">MMAGJ_55090</name>
</gene>
<reference evidence="6 7" key="1">
    <citation type="journal article" date="2019" name="Emerg. Microbes Infect.">
        <title>Comprehensive subspecies identification of 175 nontuberculous mycobacteria species based on 7547 genomic profiles.</title>
        <authorList>
            <person name="Matsumoto Y."/>
            <person name="Kinjo T."/>
            <person name="Motooka D."/>
            <person name="Nabeya D."/>
            <person name="Jung N."/>
            <person name="Uechi K."/>
            <person name="Horii T."/>
            <person name="Iida T."/>
            <person name="Fujita J."/>
            <person name="Nakamura S."/>
        </authorList>
    </citation>
    <scope>NUCLEOTIDE SEQUENCE [LARGE SCALE GENOMIC DNA]</scope>
    <source>
        <strain evidence="6 7">JCM 12375</strain>
    </source>
</reference>
<dbReference type="Proteomes" id="UP000465622">
    <property type="component" value="Chromosome"/>
</dbReference>
<evidence type="ECO:0000313" key="6">
    <source>
        <dbReference type="EMBL" id="BBX36227.1"/>
    </source>
</evidence>
<evidence type="ECO:0000256" key="3">
    <source>
        <dbReference type="ARBA" id="ARBA00022741"/>
    </source>
</evidence>
<dbReference type="InterPro" id="IPR027417">
    <property type="entry name" value="P-loop_NTPase"/>
</dbReference>
<dbReference type="CDD" id="cd03215">
    <property type="entry name" value="ABC_Carb_Monos_II"/>
    <property type="match status" value="1"/>
</dbReference>
<evidence type="ECO:0000259" key="5">
    <source>
        <dbReference type="PROSITE" id="PS50893"/>
    </source>
</evidence>
<proteinExistence type="predicted"/>
<dbReference type="SUPFAM" id="SSF52540">
    <property type="entry name" value="P-loop containing nucleoside triphosphate hydrolases"/>
    <property type="match status" value="2"/>
</dbReference>
<dbReference type="EMBL" id="AP022567">
    <property type="protein sequence ID" value="BBX36227.1"/>
    <property type="molecule type" value="Genomic_DNA"/>
</dbReference>
<keyword evidence="3" id="KW-0547">Nucleotide-binding</keyword>
<keyword evidence="4 6" id="KW-0067">ATP-binding</keyword>
<evidence type="ECO:0000313" key="7">
    <source>
        <dbReference type="Proteomes" id="UP000465622"/>
    </source>
</evidence>
<dbReference type="InterPro" id="IPR003439">
    <property type="entry name" value="ABC_transporter-like_ATP-bd"/>
</dbReference>
<name>A0ABM7I042_MYCME</name>
<keyword evidence="1" id="KW-0813">Transport</keyword>
<dbReference type="PROSITE" id="PS50893">
    <property type="entry name" value="ABC_TRANSPORTER_2"/>
    <property type="match status" value="2"/>
</dbReference>
<keyword evidence="7" id="KW-1185">Reference proteome</keyword>
<protein>
    <submittedName>
        <fullName evidence="6">ABC transporter ATP-binding protein</fullName>
    </submittedName>
</protein>
<dbReference type="InterPro" id="IPR003593">
    <property type="entry name" value="AAA+_ATPase"/>
</dbReference>
<evidence type="ECO:0000256" key="2">
    <source>
        <dbReference type="ARBA" id="ARBA00022737"/>
    </source>
</evidence>
<accession>A0ABM7I042</accession>
<feature type="domain" description="ABC transporter" evidence="5">
    <location>
        <begin position="1"/>
        <end position="219"/>
    </location>
</feature>
<dbReference type="InterPro" id="IPR017871">
    <property type="entry name" value="ABC_transporter-like_CS"/>
</dbReference>
<dbReference type="InterPro" id="IPR050107">
    <property type="entry name" value="ABC_carbohydrate_import_ATPase"/>
</dbReference>
<sequence>MALQPGEVRALLGKNGAGKSTLVRILSGAERPDEGTVRIDGVRVAITSPARARELGIATVHQELSLIPELSVAENLLLGRWRAVAGVGPLLSPAAMVAHAHEQLAAVGLVIDPRAKVKSLSIATQQSVEIARAVSLGSRVLILDEPTSSLPAAEVEILLKLIRRLAQSGISVIYVSHRMDEIPLIADSVTVMRDGQLVETRSIGAAGTGDIVRMMTGGAGHARRPAATKRSEEVVLAVHGLRSGDRVDGVDLVLHQGEVLGIAGLLGAGRTEILRCLFGLDPVTGGRMALGGRPYAPRSPQDAIRAGVGFTPEDRKRDGVVLGMSVSGNLVLAVLRRLARRGWLSRRAERELAASSSKRLAVKTPSPHVAVGTLSGGNQQKVILGKWLNARARVLLLDEPTRGIDVEAKDQIYQLIRELAADGVSAVFVSSETEELFQVCDRIVVLRGGRVIAERVVDESTPSEVLALAMEGSQ</sequence>
<evidence type="ECO:0000256" key="4">
    <source>
        <dbReference type="ARBA" id="ARBA00022840"/>
    </source>
</evidence>
<dbReference type="PANTHER" id="PTHR43790">
    <property type="entry name" value="CARBOHYDRATE TRANSPORT ATP-BINDING PROTEIN MG119-RELATED"/>
    <property type="match status" value="1"/>
</dbReference>
<dbReference type="CDD" id="cd03216">
    <property type="entry name" value="ABC_Carb_Monos_I"/>
    <property type="match status" value="1"/>
</dbReference>
<dbReference type="Pfam" id="PF00005">
    <property type="entry name" value="ABC_tran"/>
    <property type="match status" value="2"/>
</dbReference>
<dbReference type="GO" id="GO:0005524">
    <property type="term" value="F:ATP binding"/>
    <property type="evidence" value="ECO:0007669"/>
    <property type="project" value="UniProtKB-KW"/>
</dbReference>
<dbReference type="Gene3D" id="3.40.50.300">
    <property type="entry name" value="P-loop containing nucleotide triphosphate hydrolases"/>
    <property type="match status" value="2"/>
</dbReference>
<evidence type="ECO:0000256" key="1">
    <source>
        <dbReference type="ARBA" id="ARBA00022448"/>
    </source>
</evidence>
<dbReference type="SMART" id="SM00382">
    <property type="entry name" value="AAA"/>
    <property type="match status" value="2"/>
</dbReference>